<comment type="caution">
    <text evidence="11">The sequence shown here is derived from an EMBL/GenBank/DDBJ whole genome shotgun (WGS) entry which is preliminary data.</text>
</comment>
<feature type="transmembrane region" description="Helical" evidence="10">
    <location>
        <begin position="125"/>
        <end position="147"/>
    </location>
</feature>
<evidence type="ECO:0000256" key="7">
    <source>
        <dbReference type="ARBA" id="ARBA00022824"/>
    </source>
</evidence>
<keyword evidence="9 10" id="KW-0472">Membrane</keyword>
<evidence type="ECO:0000256" key="8">
    <source>
        <dbReference type="ARBA" id="ARBA00022989"/>
    </source>
</evidence>
<keyword evidence="12" id="KW-1185">Reference proteome</keyword>
<gene>
    <name evidence="11" type="ORF">ACFQBT_12125</name>
</gene>
<evidence type="ECO:0000256" key="10">
    <source>
        <dbReference type="SAM" id="Phobius"/>
    </source>
</evidence>
<keyword evidence="3" id="KW-0337">GPI-anchor biosynthesis</keyword>
<feature type="transmembrane region" description="Helical" evidence="10">
    <location>
        <begin position="207"/>
        <end position="225"/>
    </location>
</feature>
<evidence type="ECO:0000256" key="5">
    <source>
        <dbReference type="ARBA" id="ARBA00022679"/>
    </source>
</evidence>
<feature type="transmembrane region" description="Helical" evidence="10">
    <location>
        <begin position="258"/>
        <end position="279"/>
    </location>
</feature>
<feature type="transmembrane region" description="Helical" evidence="10">
    <location>
        <begin position="334"/>
        <end position="354"/>
    </location>
</feature>
<feature type="transmembrane region" description="Helical" evidence="10">
    <location>
        <begin position="167"/>
        <end position="195"/>
    </location>
</feature>
<feature type="transmembrane region" description="Helical" evidence="10">
    <location>
        <begin position="7"/>
        <end position="29"/>
    </location>
</feature>
<evidence type="ECO:0000256" key="3">
    <source>
        <dbReference type="ARBA" id="ARBA00022502"/>
    </source>
</evidence>
<evidence type="ECO:0000256" key="6">
    <source>
        <dbReference type="ARBA" id="ARBA00022692"/>
    </source>
</evidence>
<comment type="subcellular location">
    <subcellularLocation>
        <location evidence="1">Endoplasmic reticulum membrane</location>
        <topology evidence="1">Multi-pass membrane protein</topology>
    </subcellularLocation>
</comment>
<sequence length="360" mass="37996">MSARTKAMLASAVVFVLARSLWLAALLVVTRDGRPRSAYAILTRWDGQWYARIASSGYGHYQVAADGSHHYDYAFFPLLPLIERAGHALTGLAPVDVGLVVSWTAGTVAAAGICALGSELHSPRVGLVTAALWSLLPMSAVLALSYSDTLLIALAAWSLLALVRGEWLIAGLLAAAAGFARPTGAAIVLTVFVAGLLRASRQQWRPLLAAVLAPTGLVGYLAWVGTQTGSINGYFEVTDGWHNGFDGGLSFVRWVADLGPIAVAVVAGIIVLITLWLLLIRDHEPWPVIFYSAVIVAIALTTSGFFGSKPRYLLAGFPLLLPLATRLTRLPRPLVAGVLVALGVIGTAYGVVWLTGTGPP</sequence>
<evidence type="ECO:0008006" key="13">
    <source>
        <dbReference type="Google" id="ProtNLM"/>
    </source>
</evidence>
<protein>
    <recommendedName>
        <fullName evidence="13">Glycosyltransferase RgtA/B/C/D-like domain-containing protein</fullName>
    </recommendedName>
</protein>
<comment type="pathway">
    <text evidence="2">Glycolipid biosynthesis; glycosylphosphatidylinositol-anchor biosynthesis.</text>
</comment>
<reference evidence="12" key="1">
    <citation type="journal article" date="2019" name="Int. J. Syst. Evol. Microbiol.">
        <title>The Global Catalogue of Microorganisms (GCM) 10K type strain sequencing project: providing services to taxonomists for standard genome sequencing and annotation.</title>
        <authorList>
            <consortium name="The Broad Institute Genomics Platform"/>
            <consortium name="The Broad Institute Genome Sequencing Center for Infectious Disease"/>
            <person name="Wu L."/>
            <person name="Ma J."/>
        </authorList>
    </citation>
    <scope>NUCLEOTIDE SEQUENCE [LARGE SCALE GENOMIC DNA]</scope>
    <source>
        <strain evidence="12">NBRC 106593</strain>
    </source>
</reference>
<dbReference type="PANTHER" id="PTHR12468">
    <property type="entry name" value="GPI MANNOSYLTRANSFERASE 2"/>
    <property type="match status" value="1"/>
</dbReference>
<dbReference type="Proteomes" id="UP001596356">
    <property type="component" value="Unassembled WGS sequence"/>
</dbReference>
<dbReference type="EMBL" id="JBHSWJ010000002">
    <property type="protein sequence ID" value="MFC6714523.1"/>
    <property type="molecule type" value="Genomic_DNA"/>
</dbReference>
<evidence type="ECO:0000256" key="9">
    <source>
        <dbReference type="ARBA" id="ARBA00023136"/>
    </source>
</evidence>
<evidence type="ECO:0000256" key="2">
    <source>
        <dbReference type="ARBA" id="ARBA00004687"/>
    </source>
</evidence>
<keyword evidence="7" id="KW-0256">Endoplasmic reticulum</keyword>
<evidence type="ECO:0000256" key="1">
    <source>
        <dbReference type="ARBA" id="ARBA00004477"/>
    </source>
</evidence>
<keyword evidence="5" id="KW-0808">Transferase</keyword>
<dbReference type="RefSeq" id="WP_377822995.1">
    <property type="nucleotide sequence ID" value="NZ_JBHSWJ010000002.1"/>
</dbReference>
<organism evidence="11 12">
    <name type="scientific">Branchiibius cervicis</name>
    <dbReference type="NCBI Taxonomy" id="908252"/>
    <lineage>
        <taxon>Bacteria</taxon>
        <taxon>Bacillati</taxon>
        <taxon>Actinomycetota</taxon>
        <taxon>Actinomycetes</taxon>
        <taxon>Micrococcales</taxon>
        <taxon>Dermacoccaceae</taxon>
        <taxon>Branchiibius</taxon>
    </lineage>
</organism>
<proteinExistence type="predicted"/>
<keyword evidence="8 10" id="KW-1133">Transmembrane helix</keyword>
<feature type="transmembrane region" description="Helical" evidence="10">
    <location>
        <begin position="286"/>
        <end position="306"/>
    </location>
</feature>
<dbReference type="PANTHER" id="PTHR12468:SF2">
    <property type="entry name" value="GPI MANNOSYLTRANSFERASE 2"/>
    <property type="match status" value="1"/>
</dbReference>
<feature type="transmembrane region" description="Helical" evidence="10">
    <location>
        <begin position="97"/>
        <end position="118"/>
    </location>
</feature>
<evidence type="ECO:0000313" key="12">
    <source>
        <dbReference type="Proteomes" id="UP001596356"/>
    </source>
</evidence>
<keyword evidence="6 10" id="KW-0812">Transmembrane</keyword>
<accession>A0ABW2AUD2</accession>
<keyword evidence="4" id="KW-0328">Glycosyltransferase</keyword>
<evidence type="ECO:0000256" key="4">
    <source>
        <dbReference type="ARBA" id="ARBA00022676"/>
    </source>
</evidence>
<dbReference type="InterPro" id="IPR007315">
    <property type="entry name" value="PIG-V/Gpi18"/>
</dbReference>
<evidence type="ECO:0000313" key="11">
    <source>
        <dbReference type="EMBL" id="MFC6714523.1"/>
    </source>
</evidence>
<name>A0ABW2AUD2_9MICO</name>